<name>A0A1T5B7V1_9SPHN</name>
<dbReference type="STRING" id="439228.SAMN06295920_102552"/>
<proteinExistence type="predicted"/>
<dbReference type="GO" id="GO:0051213">
    <property type="term" value="F:dioxygenase activity"/>
    <property type="evidence" value="ECO:0007669"/>
    <property type="project" value="UniProtKB-KW"/>
</dbReference>
<dbReference type="SUPFAM" id="SSF54593">
    <property type="entry name" value="Glyoxalase/Bleomycin resistance protein/Dihydroxybiphenyl dioxygenase"/>
    <property type="match status" value="1"/>
</dbReference>
<dbReference type="OrthoDB" id="5243302at2"/>
<dbReference type="Proteomes" id="UP000189818">
    <property type="component" value="Unassembled WGS sequence"/>
</dbReference>
<reference evidence="3" key="1">
    <citation type="submission" date="2017-02" db="EMBL/GenBank/DDBJ databases">
        <authorList>
            <person name="Varghese N."/>
            <person name="Submissions S."/>
        </authorList>
    </citation>
    <scope>NUCLEOTIDE SEQUENCE [LARGE SCALE GENOMIC DNA]</scope>
    <source>
        <strain evidence="3">UM2</strain>
    </source>
</reference>
<dbReference type="RefSeq" id="WP_079647279.1">
    <property type="nucleotide sequence ID" value="NZ_FUYM01000002.1"/>
</dbReference>
<feature type="domain" description="VOC" evidence="1">
    <location>
        <begin position="3"/>
        <end position="141"/>
    </location>
</feature>
<dbReference type="Pfam" id="PF00903">
    <property type="entry name" value="Glyoxalase"/>
    <property type="match status" value="1"/>
</dbReference>
<dbReference type="EMBL" id="FUYM01000002">
    <property type="protein sequence ID" value="SKB43147.1"/>
    <property type="molecule type" value="Genomic_DNA"/>
</dbReference>
<dbReference type="InterPro" id="IPR004360">
    <property type="entry name" value="Glyas_Fos-R_dOase_dom"/>
</dbReference>
<keyword evidence="2" id="KW-0223">Dioxygenase</keyword>
<accession>A0A1T5B7V1</accession>
<evidence type="ECO:0000313" key="3">
    <source>
        <dbReference type="Proteomes" id="UP000189818"/>
    </source>
</evidence>
<organism evidence="2 3">
    <name type="scientific">Rhizorhabdus histidinilytica</name>
    <dbReference type="NCBI Taxonomy" id="439228"/>
    <lineage>
        <taxon>Bacteria</taxon>
        <taxon>Pseudomonadati</taxon>
        <taxon>Pseudomonadota</taxon>
        <taxon>Alphaproteobacteria</taxon>
        <taxon>Sphingomonadales</taxon>
        <taxon>Sphingomonadaceae</taxon>
        <taxon>Rhizorhabdus</taxon>
    </lineage>
</organism>
<gene>
    <name evidence="2" type="ORF">SAMN06295920_102552</name>
</gene>
<evidence type="ECO:0000313" key="2">
    <source>
        <dbReference type="EMBL" id="SKB43147.1"/>
    </source>
</evidence>
<keyword evidence="2" id="KW-0560">Oxidoreductase</keyword>
<dbReference type="PROSITE" id="PS51819">
    <property type="entry name" value="VOC"/>
    <property type="match status" value="1"/>
</dbReference>
<dbReference type="InterPro" id="IPR037523">
    <property type="entry name" value="VOC_core"/>
</dbReference>
<keyword evidence="3" id="KW-1185">Reference proteome</keyword>
<sequence length="142" mass="15892">MARLEHCNIRSFDLAATIRFYEEVIGLRAGPVPGMNRGVWLYDDSDVAVIHVIDLDTDNRDASLKEIRHRLGDLAGPLDPDAMKGGGAVDHIAFHCDDYDAMVARIEAHGAPYRTFDLPAYQLRQILVNDPSDVTLELNFRD</sequence>
<protein>
    <submittedName>
        <fullName evidence="2">Catechol 2,3-dioxygenase</fullName>
    </submittedName>
</protein>
<dbReference type="InterPro" id="IPR029068">
    <property type="entry name" value="Glyas_Bleomycin-R_OHBP_Dase"/>
</dbReference>
<dbReference type="AlphaFoldDB" id="A0A1T5B7V1"/>
<dbReference type="Gene3D" id="3.10.180.10">
    <property type="entry name" value="2,3-Dihydroxybiphenyl 1,2-Dioxygenase, domain 1"/>
    <property type="match status" value="1"/>
</dbReference>
<evidence type="ECO:0000259" key="1">
    <source>
        <dbReference type="PROSITE" id="PS51819"/>
    </source>
</evidence>